<protein>
    <submittedName>
        <fullName evidence="3">Uncharacterized protein</fullName>
    </submittedName>
</protein>
<accession>A0A921YLM4</accession>
<evidence type="ECO:0000256" key="2">
    <source>
        <dbReference type="SAM" id="SignalP"/>
    </source>
</evidence>
<evidence type="ECO:0000313" key="3">
    <source>
        <dbReference type="EMBL" id="KAG6441402.1"/>
    </source>
</evidence>
<dbReference type="Proteomes" id="UP000791440">
    <property type="component" value="Unassembled WGS sequence"/>
</dbReference>
<keyword evidence="4" id="KW-1185">Reference proteome</keyword>
<evidence type="ECO:0000256" key="1">
    <source>
        <dbReference type="SAM" id="MobiDB-lite"/>
    </source>
</evidence>
<feature type="compositionally biased region" description="Basic residues" evidence="1">
    <location>
        <begin position="267"/>
        <end position="277"/>
    </location>
</feature>
<feature type="compositionally biased region" description="Basic and acidic residues" evidence="1">
    <location>
        <begin position="284"/>
        <end position="293"/>
    </location>
</feature>
<proteinExistence type="predicted"/>
<sequence>MSNMELVLICIALFLGESSQQINSEELDDILDKLINQIKNNDTFEVTNASDDKTIHNELIDKSPDESKIIYVRAYNKPNIEFIPDNVSDESQEYPAVSDNISRFGDSQNISETNENETENILEDIGSLSDIATDKDENLKQSTNKPKIIILKDHNNPILREANNSSDFIAMPLDTQDTRRRFDNLSLPDEVLNLIKNNKDRGIILKEIVVEIQHNAENNTATDVVDQPMTSKPKVKDSLEDVRNIINNTTLSDITTERSEKVTVKISGKKRNQKKPSKVTNTNKTKDSRKQHQSDSYLTDRTVPFELKQEQYKALNLNIPQVSDVNVIPTPIRIENLEPRTFLWSTLPKARLCQENCVLRTNCAAQ</sequence>
<feature type="signal peptide" evidence="2">
    <location>
        <begin position="1"/>
        <end position="24"/>
    </location>
</feature>
<keyword evidence="2" id="KW-0732">Signal</keyword>
<dbReference type="EMBL" id="JH668285">
    <property type="protein sequence ID" value="KAG6441402.1"/>
    <property type="molecule type" value="Genomic_DNA"/>
</dbReference>
<feature type="chain" id="PRO_5037185328" evidence="2">
    <location>
        <begin position="25"/>
        <end position="366"/>
    </location>
</feature>
<reference evidence="3" key="2">
    <citation type="submission" date="2020-12" db="EMBL/GenBank/DDBJ databases">
        <authorList>
            <person name="Kanost M."/>
        </authorList>
    </citation>
    <scope>NUCLEOTIDE SEQUENCE</scope>
</reference>
<feature type="region of interest" description="Disordered" evidence="1">
    <location>
        <begin position="258"/>
        <end position="299"/>
    </location>
</feature>
<reference evidence="3" key="1">
    <citation type="journal article" date="2016" name="Insect Biochem. Mol. Biol.">
        <title>Multifaceted biological insights from a draft genome sequence of the tobacco hornworm moth, Manduca sexta.</title>
        <authorList>
            <person name="Kanost M.R."/>
            <person name="Arrese E.L."/>
            <person name="Cao X."/>
            <person name="Chen Y.R."/>
            <person name="Chellapilla S."/>
            <person name="Goldsmith M.R."/>
            <person name="Grosse-Wilde E."/>
            <person name="Heckel D.G."/>
            <person name="Herndon N."/>
            <person name="Jiang H."/>
            <person name="Papanicolaou A."/>
            <person name="Qu J."/>
            <person name="Soulages J.L."/>
            <person name="Vogel H."/>
            <person name="Walters J."/>
            <person name="Waterhouse R.M."/>
            <person name="Ahn S.J."/>
            <person name="Almeida F.C."/>
            <person name="An C."/>
            <person name="Aqrawi P."/>
            <person name="Bretschneider A."/>
            <person name="Bryant W.B."/>
            <person name="Bucks S."/>
            <person name="Chao H."/>
            <person name="Chevignon G."/>
            <person name="Christen J.M."/>
            <person name="Clarke D.F."/>
            <person name="Dittmer N.T."/>
            <person name="Ferguson L.C.F."/>
            <person name="Garavelou S."/>
            <person name="Gordon K.H.J."/>
            <person name="Gunaratna R.T."/>
            <person name="Han Y."/>
            <person name="Hauser F."/>
            <person name="He Y."/>
            <person name="Heidel-Fischer H."/>
            <person name="Hirsh A."/>
            <person name="Hu Y."/>
            <person name="Jiang H."/>
            <person name="Kalra D."/>
            <person name="Klinner C."/>
            <person name="Konig C."/>
            <person name="Kovar C."/>
            <person name="Kroll A.R."/>
            <person name="Kuwar S.S."/>
            <person name="Lee S.L."/>
            <person name="Lehman R."/>
            <person name="Li K."/>
            <person name="Li Z."/>
            <person name="Liang H."/>
            <person name="Lovelace S."/>
            <person name="Lu Z."/>
            <person name="Mansfield J.H."/>
            <person name="McCulloch K.J."/>
            <person name="Mathew T."/>
            <person name="Morton B."/>
            <person name="Muzny D.M."/>
            <person name="Neunemann D."/>
            <person name="Ongeri F."/>
            <person name="Pauchet Y."/>
            <person name="Pu L.L."/>
            <person name="Pyrousis I."/>
            <person name="Rao X.J."/>
            <person name="Redding A."/>
            <person name="Roesel C."/>
            <person name="Sanchez-Gracia A."/>
            <person name="Schaack S."/>
            <person name="Shukla A."/>
            <person name="Tetreau G."/>
            <person name="Wang Y."/>
            <person name="Xiong G.H."/>
            <person name="Traut W."/>
            <person name="Walsh T.K."/>
            <person name="Worley K.C."/>
            <person name="Wu D."/>
            <person name="Wu W."/>
            <person name="Wu Y.Q."/>
            <person name="Zhang X."/>
            <person name="Zou Z."/>
            <person name="Zucker H."/>
            <person name="Briscoe A.D."/>
            <person name="Burmester T."/>
            <person name="Clem R.J."/>
            <person name="Feyereisen R."/>
            <person name="Grimmelikhuijzen C.J.P."/>
            <person name="Hamodrakas S.J."/>
            <person name="Hansson B.S."/>
            <person name="Huguet E."/>
            <person name="Jermiin L.S."/>
            <person name="Lan Q."/>
            <person name="Lehman H.K."/>
            <person name="Lorenzen M."/>
            <person name="Merzendorfer H."/>
            <person name="Michalopoulos I."/>
            <person name="Morton D.B."/>
            <person name="Muthukrishnan S."/>
            <person name="Oakeshott J.G."/>
            <person name="Palmer W."/>
            <person name="Park Y."/>
            <person name="Passarelli A.L."/>
            <person name="Rozas J."/>
            <person name="Schwartz L.M."/>
            <person name="Smith W."/>
            <person name="Southgate A."/>
            <person name="Vilcinskas A."/>
            <person name="Vogt R."/>
            <person name="Wang P."/>
            <person name="Werren J."/>
            <person name="Yu X.Q."/>
            <person name="Zhou J.J."/>
            <person name="Brown S.J."/>
            <person name="Scherer S.E."/>
            <person name="Richards S."/>
            <person name="Blissard G.W."/>
        </authorList>
    </citation>
    <scope>NUCLEOTIDE SEQUENCE</scope>
</reference>
<dbReference type="AlphaFoldDB" id="A0A921YLM4"/>
<organism evidence="3 4">
    <name type="scientific">Manduca sexta</name>
    <name type="common">Tobacco hawkmoth</name>
    <name type="synonym">Tobacco hornworm</name>
    <dbReference type="NCBI Taxonomy" id="7130"/>
    <lineage>
        <taxon>Eukaryota</taxon>
        <taxon>Metazoa</taxon>
        <taxon>Ecdysozoa</taxon>
        <taxon>Arthropoda</taxon>
        <taxon>Hexapoda</taxon>
        <taxon>Insecta</taxon>
        <taxon>Pterygota</taxon>
        <taxon>Neoptera</taxon>
        <taxon>Endopterygota</taxon>
        <taxon>Lepidoptera</taxon>
        <taxon>Glossata</taxon>
        <taxon>Ditrysia</taxon>
        <taxon>Bombycoidea</taxon>
        <taxon>Sphingidae</taxon>
        <taxon>Sphinginae</taxon>
        <taxon>Sphingini</taxon>
        <taxon>Manduca</taxon>
    </lineage>
</organism>
<name>A0A921YLM4_MANSE</name>
<gene>
    <name evidence="3" type="ORF">O3G_MSEX001790</name>
</gene>
<comment type="caution">
    <text evidence="3">The sequence shown here is derived from an EMBL/GenBank/DDBJ whole genome shotgun (WGS) entry which is preliminary data.</text>
</comment>
<evidence type="ECO:0000313" key="4">
    <source>
        <dbReference type="Proteomes" id="UP000791440"/>
    </source>
</evidence>